<organism evidence="2 3">
    <name type="scientific">Sulfolobus acidocaldarius</name>
    <dbReference type="NCBI Taxonomy" id="2285"/>
    <lineage>
        <taxon>Archaea</taxon>
        <taxon>Thermoproteota</taxon>
        <taxon>Thermoprotei</taxon>
        <taxon>Sulfolobales</taxon>
        <taxon>Sulfolobaceae</taxon>
        <taxon>Sulfolobus</taxon>
    </lineage>
</organism>
<dbReference type="AlphaFoldDB" id="A0A0U3H9A7"/>
<gene>
    <name evidence="1" type="ORF">ATY89_01950</name>
    <name evidence="2" type="ORF">ATZ20_04985</name>
</gene>
<dbReference type="OMA" id="TWEMSTN"/>
<evidence type="ECO:0000313" key="4">
    <source>
        <dbReference type="Proteomes" id="UP000065473"/>
    </source>
</evidence>
<evidence type="ECO:0000313" key="2">
    <source>
        <dbReference type="EMBL" id="ALU31567.1"/>
    </source>
</evidence>
<accession>A0A0U3H9A7</accession>
<dbReference type="Proteomes" id="UP000065473">
    <property type="component" value="Chromosome"/>
</dbReference>
<reference evidence="3 4" key="1">
    <citation type="submission" date="2015-12" db="EMBL/GenBank/DDBJ databases">
        <title>A stable core within a dynamic pangenome in Sulfolobus acidocaldarius.</title>
        <authorList>
            <person name="Anderson R."/>
            <person name="Kouris A."/>
            <person name="Seward C."/>
            <person name="Campbell K."/>
            <person name="Whitaker R."/>
        </authorList>
    </citation>
    <scope>NUCLEOTIDE SEQUENCE [LARGE SCALE GENOMIC DNA]</scope>
    <source>
        <strain evidence="1 4">GG12-C01-09</strain>
        <strain evidence="2 3">NG05B_CO5_07</strain>
    </source>
</reference>
<dbReference type="Proteomes" id="UP000060043">
    <property type="component" value="Chromosome"/>
</dbReference>
<dbReference type="RefSeq" id="WP_011277761.1">
    <property type="nucleotide sequence ID" value="NZ_BHWZ01000001.1"/>
</dbReference>
<dbReference type="EMBL" id="CP013695">
    <property type="protein sequence ID" value="ALU31567.1"/>
    <property type="molecule type" value="Genomic_DNA"/>
</dbReference>
<dbReference type="EMBL" id="CP013694">
    <property type="protein sequence ID" value="ALU28848.1"/>
    <property type="molecule type" value="Genomic_DNA"/>
</dbReference>
<dbReference type="SUPFAM" id="SSF52540">
    <property type="entry name" value="P-loop containing nucleoside triphosphate hydrolases"/>
    <property type="match status" value="1"/>
</dbReference>
<evidence type="ECO:0000313" key="3">
    <source>
        <dbReference type="Proteomes" id="UP000060043"/>
    </source>
</evidence>
<dbReference type="Gene3D" id="3.40.50.300">
    <property type="entry name" value="P-loop containing nucleotide triphosphate hydrolases"/>
    <property type="match status" value="1"/>
</dbReference>
<dbReference type="Pfam" id="PF13479">
    <property type="entry name" value="AAA_24"/>
    <property type="match status" value="1"/>
</dbReference>
<proteinExistence type="predicted"/>
<name>A0A0U3H9A7_9CREN</name>
<dbReference type="InterPro" id="IPR027417">
    <property type="entry name" value="P-loop_NTPase"/>
</dbReference>
<dbReference type="STRING" id="1435377.SUSAZ_04090"/>
<dbReference type="PaxDb" id="1435377-SUSAZ_04090"/>
<dbReference type="GeneID" id="14551407"/>
<evidence type="ECO:0000313" key="1">
    <source>
        <dbReference type="EMBL" id="ALU28848.1"/>
    </source>
</evidence>
<sequence length="172" mass="19522">MEFIFEKGNIISIYGASGTGKTNIGLELCQEIQPSLFISTEGKSYSSRVEKLRLKKDILFIESSNVFELLYALSKTTDLHVKLIVVDTVNKFYKLYRNKKDIELPLILLKSIADAGVKVVMLWQMSGNNRVSGEKFMRNFSDDIMRLSKGIIIGYSRYCKFKINDNGVIGCL</sequence>
<dbReference type="OrthoDB" id="17644at2157"/>
<protein>
    <submittedName>
        <fullName evidence="2">AAA family ATPase</fullName>
    </submittedName>
</protein>